<evidence type="ECO:0000256" key="1">
    <source>
        <dbReference type="SAM" id="MobiDB-lite"/>
    </source>
</evidence>
<organism evidence="2">
    <name type="scientific">viral metagenome</name>
    <dbReference type="NCBI Taxonomy" id="1070528"/>
    <lineage>
        <taxon>unclassified sequences</taxon>
        <taxon>metagenomes</taxon>
        <taxon>organismal metagenomes</taxon>
    </lineage>
</organism>
<name>A0A6C0I6S5_9ZZZZ</name>
<accession>A0A6C0I6S5</accession>
<dbReference type="AlphaFoldDB" id="A0A6C0I6S5"/>
<proteinExistence type="predicted"/>
<feature type="region of interest" description="Disordered" evidence="1">
    <location>
        <begin position="137"/>
        <end position="168"/>
    </location>
</feature>
<dbReference type="EMBL" id="MN740114">
    <property type="protein sequence ID" value="QHT88300.1"/>
    <property type="molecule type" value="Genomic_DNA"/>
</dbReference>
<reference evidence="2" key="1">
    <citation type="journal article" date="2020" name="Nature">
        <title>Giant virus diversity and host interactions through global metagenomics.</title>
        <authorList>
            <person name="Schulz F."/>
            <person name="Roux S."/>
            <person name="Paez-Espino D."/>
            <person name="Jungbluth S."/>
            <person name="Walsh D.A."/>
            <person name="Denef V.J."/>
            <person name="McMahon K.D."/>
            <person name="Konstantinidis K.T."/>
            <person name="Eloe-Fadrosh E.A."/>
            <person name="Kyrpides N.C."/>
            <person name="Woyke T."/>
        </authorList>
    </citation>
    <scope>NUCLEOTIDE SEQUENCE</scope>
    <source>
        <strain evidence="2">GVMAG-M-3300023184-50</strain>
    </source>
</reference>
<dbReference type="InterPro" id="IPR055621">
    <property type="entry name" value="DUF7197"/>
</dbReference>
<sequence>MSTSALTEIRTQEQWVLHRLEGFYAIDNRLEVLRAVLEGKTTVSLRILDWFVTNYAKMNNISYISKSGKHVIIYLLYKSHLKAYSKKMFDPFCRWNRIDFHGMSTTVGQLNFFAWVMEDGILDYILEHRDEIHADMESRMGASTGKEDKSSGTRKKRHELSHSATKSLKRHSVNVTVSFT</sequence>
<evidence type="ECO:0000313" key="2">
    <source>
        <dbReference type="EMBL" id="QHT88300.1"/>
    </source>
</evidence>
<protein>
    <submittedName>
        <fullName evidence="2">Uncharacterized protein</fullName>
    </submittedName>
</protein>
<dbReference type="Pfam" id="PF23827">
    <property type="entry name" value="DUF7197"/>
    <property type="match status" value="1"/>
</dbReference>